<feature type="non-terminal residue" evidence="1">
    <location>
        <position position="300"/>
    </location>
</feature>
<dbReference type="PANTHER" id="PTHR10285">
    <property type="entry name" value="URIDINE KINASE"/>
    <property type="match status" value="1"/>
</dbReference>
<organism evidence="1">
    <name type="scientific">Auxenochlorella protothecoides</name>
    <name type="common">Green microalga</name>
    <name type="synonym">Chlorella protothecoides</name>
    <dbReference type="NCBI Taxonomy" id="3075"/>
    <lineage>
        <taxon>Eukaryota</taxon>
        <taxon>Viridiplantae</taxon>
        <taxon>Chlorophyta</taxon>
        <taxon>core chlorophytes</taxon>
        <taxon>Trebouxiophyceae</taxon>
        <taxon>Chlorellales</taxon>
        <taxon>Chlorellaceae</taxon>
        <taxon>Auxenochlorella</taxon>
    </lineage>
</organism>
<dbReference type="AlphaFoldDB" id="A0A1D2A3Q9"/>
<reference evidence="1" key="1">
    <citation type="submission" date="2015-08" db="EMBL/GenBank/DDBJ databases">
        <authorList>
            <person name="Babu N.S."/>
            <person name="Beckwith C.J."/>
            <person name="Beseler K.G."/>
            <person name="Brison A."/>
            <person name="Carone J.V."/>
            <person name="Caskin T.P."/>
            <person name="Diamond M."/>
            <person name="Durham M.E."/>
            <person name="Foxe J.M."/>
            <person name="Go M."/>
            <person name="Henderson B.A."/>
            <person name="Jones I.B."/>
            <person name="McGettigan J.A."/>
            <person name="Micheletti S.J."/>
            <person name="Nasrallah M.E."/>
            <person name="Ortiz D."/>
            <person name="Piller C.R."/>
            <person name="Privatt S.R."/>
            <person name="Schneider S.L."/>
            <person name="Sharp S."/>
            <person name="Smith T.C."/>
            <person name="Stanton J.D."/>
            <person name="Ullery H.E."/>
            <person name="Wilson R.J."/>
            <person name="Serrano M.G."/>
            <person name="Buck G."/>
            <person name="Lee V."/>
            <person name="Wang Y."/>
            <person name="Carvalho R."/>
            <person name="Voegtly L."/>
            <person name="Shi R."/>
            <person name="Duckworth R."/>
            <person name="Johnson A."/>
            <person name="Loviza R."/>
            <person name="Walstead R."/>
            <person name="Shah Z."/>
            <person name="Kiflezghi M."/>
            <person name="Wade K."/>
            <person name="Ball S.L."/>
            <person name="Bradley K.W."/>
            <person name="Asai D.J."/>
            <person name="Bowman C.A."/>
            <person name="Russell D.A."/>
            <person name="Pope W.H."/>
            <person name="Jacobs-Sera D."/>
            <person name="Hendrix R.W."/>
            <person name="Hatfull G.F."/>
        </authorList>
    </citation>
    <scope>NUCLEOTIDE SEQUENCE</scope>
</reference>
<sequence length="300" mass="32654">VSIAARPGHCFIQPYRAAAPVGRCYALPAMAHAGGSRLSPPAPSPLDGVAKFMLAHLGHGGSWDTVPPEARARVSRYYLPVYAWIQDQLKQHRDAGERGPLVVGISAPQGCGKSTLCEELHAAFEEQGLKAVGVSIDDFYLTHTELQRVSGEHPGNRLLEKRGNALTHDLELGTATLRALSSAAGSDARTRVPRYDKSAHAGRGDRFPEDQWAAVEGPVDLVLFEGWMLGFQATDEEAAAAIDPDLVPINRALRRYKDAWDMYVHSWIVIQVADAGYAAAWRLEAEQKQRRSGKPAMTDA</sequence>
<name>A0A1D2A3Q9_AUXPR</name>
<protein>
    <recommendedName>
        <fullName evidence="2">Phosphoribulokinase/uridine kinase domain-containing protein</fullName>
    </recommendedName>
</protein>
<dbReference type="InterPro" id="IPR027417">
    <property type="entry name" value="P-loop_NTPase"/>
</dbReference>
<gene>
    <name evidence="1" type="ORF">g.37021</name>
</gene>
<evidence type="ECO:0000313" key="1">
    <source>
        <dbReference type="EMBL" id="JAT73778.1"/>
    </source>
</evidence>
<dbReference type="Gene3D" id="3.40.50.300">
    <property type="entry name" value="P-loop containing nucleotide triphosphate hydrolases"/>
    <property type="match status" value="1"/>
</dbReference>
<dbReference type="EMBL" id="GDKF01004844">
    <property type="protein sequence ID" value="JAT73778.1"/>
    <property type="molecule type" value="Transcribed_RNA"/>
</dbReference>
<dbReference type="SUPFAM" id="SSF52540">
    <property type="entry name" value="P-loop containing nucleoside triphosphate hydrolases"/>
    <property type="match status" value="1"/>
</dbReference>
<evidence type="ECO:0008006" key="2">
    <source>
        <dbReference type="Google" id="ProtNLM"/>
    </source>
</evidence>
<feature type="non-terminal residue" evidence="1">
    <location>
        <position position="1"/>
    </location>
</feature>
<proteinExistence type="predicted"/>
<accession>A0A1D2A3Q9</accession>